<dbReference type="SUPFAM" id="SSF81336">
    <property type="entry name" value="F1F0 ATP synthase subunit A"/>
    <property type="match status" value="1"/>
</dbReference>
<keyword evidence="10 11" id="KW-0066">ATP synthesis</keyword>
<evidence type="ECO:0000256" key="11">
    <source>
        <dbReference type="HAMAP-Rule" id="MF_01393"/>
    </source>
</evidence>
<evidence type="ECO:0000256" key="9">
    <source>
        <dbReference type="ARBA" id="ARBA00023136"/>
    </source>
</evidence>
<dbReference type="PANTHER" id="PTHR42823">
    <property type="entry name" value="ATP SYNTHASE SUBUNIT A, CHLOROPLASTIC"/>
    <property type="match status" value="1"/>
</dbReference>
<feature type="transmembrane region" description="Helical" evidence="11">
    <location>
        <begin position="248"/>
        <end position="271"/>
    </location>
</feature>
<dbReference type="Gene3D" id="1.20.120.220">
    <property type="entry name" value="ATP synthase, F0 complex, subunit A"/>
    <property type="match status" value="1"/>
</dbReference>
<dbReference type="GO" id="GO:0042777">
    <property type="term" value="P:proton motive force-driven plasma membrane ATP synthesis"/>
    <property type="evidence" value="ECO:0007669"/>
    <property type="project" value="TreeGrafter"/>
</dbReference>
<feature type="transmembrane region" description="Helical" evidence="11">
    <location>
        <begin position="189"/>
        <end position="207"/>
    </location>
</feature>
<dbReference type="Pfam" id="PF00119">
    <property type="entry name" value="ATP-synt_A"/>
    <property type="match status" value="1"/>
</dbReference>
<organism evidence="13 14">
    <name type="scientific">Candidatus Spechtbacteria bacterium SB0662_bin_43</name>
    <dbReference type="NCBI Taxonomy" id="2604897"/>
    <lineage>
        <taxon>Bacteria</taxon>
        <taxon>Candidatus Spechtiibacteriota</taxon>
    </lineage>
</organism>
<keyword evidence="3 11" id="KW-0813">Transport</keyword>
<keyword evidence="8 11" id="KW-0406">Ion transport</keyword>
<dbReference type="InterPro" id="IPR035908">
    <property type="entry name" value="F0_ATP_A_sf"/>
</dbReference>
<dbReference type="HAMAP" id="MF_01393">
    <property type="entry name" value="ATP_synth_a_bact"/>
    <property type="match status" value="1"/>
</dbReference>
<feature type="transmembrane region" description="Helical" evidence="11">
    <location>
        <begin position="57"/>
        <end position="75"/>
    </location>
</feature>
<dbReference type="NCBIfam" id="TIGR01131">
    <property type="entry name" value="ATP_synt_6_or_A"/>
    <property type="match status" value="1"/>
</dbReference>
<dbReference type="InterPro" id="IPR023011">
    <property type="entry name" value="ATP_synth_F0_asu_AS"/>
</dbReference>
<dbReference type="EMBL" id="VXOY01000010">
    <property type="protein sequence ID" value="MYE38097.1"/>
    <property type="molecule type" value="Genomic_DNA"/>
</dbReference>
<comment type="caution">
    <text evidence="13">The sequence shown here is derived from an EMBL/GenBank/DDBJ whole genome shotgun (WGS) entry which is preliminary data.</text>
</comment>
<dbReference type="GO" id="GO:0005886">
    <property type="term" value="C:plasma membrane"/>
    <property type="evidence" value="ECO:0007669"/>
    <property type="project" value="UniProtKB-SubCell"/>
</dbReference>
<keyword evidence="11" id="KW-1003">Cell membrane</keyword>
<feature type="transmembrane region" description="Helical" evidence="11">
    <location>
        <begin position="219"/>
        <end position="241"/>
    </location>
</feature>
<dbReference type="PANTHER" id="PTHR42823:SF3">
    <property type="entry name" value="ATP SYNTHASE SUBUNIT A, CHLOROPLASTIC"/>
    <property type="match status" value="1"/>
</dbReference>
<dbReference type="GO" id="GO:0046933">
    <property type="term" value="F:proton-transporting ATP synthase activity, rotational mechanism"/>
    <property type="evidence" value="ECO:0007669"/>
    <property type="project" value="UniProtKB-UniRule"/>
</dbReference>
<dbReference type="GO" id="GO:0045259">
    <property type="term" value="C:proton-transporting ATP synthase complex"/>
    <property type="evidence" value="ECO:0007669"/>
    <property type="project" value="UniProtKB-KW"/>
</dbReference>
<keyword evidence="9 11" id="KW-0472">Membrane</keyword>
<evidence type="ECO:0000256" key="7">
    <source>
        <dbReference type="ARBA" id="ARBA00022989"/>
    </source>
</evidence>
<evidence type="ECO:0000256" key="5">
    <source>
        <dbReference type="ARBA" id="ARBA00022692"/>
    </source>
</evidence>
<feature type="transmembrane region" description="Helical" evidence="11">
    <location>
        <begin position="112"/>
        <end position="138"/>
    </location>
</feature>
<evidence type="ECO:0000256" key="12">
    <source>
        <dbReference type="RuleBase" id="RU000483"/>
    </source>
</evidence>
<comment type="function">
    <text evidence="11 12">Key component of the proton channel; it plays a direct role in the translocation of protons across the membrane.</text>
</comment>
<dbReference type="PROSITE" id="PS00449">
    <property type="entry name" value="ATPASE_A"/>
    <property type="match status" value="1"/>
</dbReference>
<evidence type="ECO:0000256" key="10">
    <source>
        <dbReference type="ARBA" id="ARBA00023310"/>
    </source>
</evidence>
<comment type="similarity">
    <text evidence="2 11 12">Belongs to the ATPase A chain family.</text>
</comment>
<dbReference type="InterPro" id="IPR000568">
    <property type="entry name" value="ATP_synth_F0_asu"/>
</dbReference>
<dbReference type="CDD" id="cd00310">
    <property type="entry name" value="ATP-synt_Fo_a_6"/>
    <property type="match status" value="1"/>
</dbReference>
<dbReference type="Proteomes" id="UP000449092">
    <property type="component" value="Unassembled WGS sequence"/>
</dbReference>
<comment type="subcellular location">
    <subcellularLocation>
        <location evidence="11 12">Cell membrane</location>
        <topology evidence="11 12">Multi-pass membrane protein</topology>
    </subcellularLocation>
    <subcellularLocation>
        <location evidence="1">Membrane</location>
        <topology evidence="1">Multi-pass membrane protein</topology>
    </subcellularLocation>
</comment>
<evidence type="ECO:0000313" key="14">
    <source>
        <dbReference type="Proteomes" id="UP000449092"/>
    </source>
</evidence>
<evidence type="ECO:0000256" key="3">
    <source>
        <dbReference type="ARBA" id="ARBA00022448"/>
    </source>
</evidence>
<name>A0A845D9R1_9BACT</name>
<feature type="transmembrane region" description="Helical" evidence="11">
    <location>
        <begin position="12"/>
        <end position="29"/>
    </location>
</feature>
<gene>
    <name evidence="11 13" type="primary">atpB</name>
    <name evidence="13" type="ORF">F4X82_01075</name>
</gene>
<dbReference type="InterPro" id="IPR045082">
    <property type="entry name" value="ATP_syn_F0_a_bact/chloroplast"/>
</dbReference>
<dbReference type="AlphaFoldDB" id="A0A845D9R1"/>
<feature type="transmembrane region" description="Helical" evidence="11">
    <location>
        <begin position="158"/>
        <end position="177"/>
    </location>
</feature>
<evidence type="ECO:0000256" key="4">
    <source>
        <dbReference type="ARBA" id="ARBA00022547"/>
    </source>
</evidence>
<evidence type="ECO:0000313" key="13">
    <source>
        <dbReference type="EMBL" id="MYE38097.1"/>
    </source>
</evidence>
<keyword evidence="5 11" id="KW-0812">Transmembrane</keyword>
<sequence length="277" mass="30359">MSIPRTFSDIPKIPLAIGLLLLISFAIFPPRPDTPKPHLYADTIATIGSFPITNSLIMSWVTIALLIVIGILITYRIRFVPHTLQNIGETIVESGLNFMTGILGSRRKAEQAFPLIATFFLFILLSNWLGLLPGVGSIDVVNQDGEAVHLFRSTYADLNMTLALAAISVVATHFFAIRAIGKKAHLSKYITFASPILFFVGILELFGELSKIISFSFRLFGNVFAGEVLLISILGLLAYIAPLPSYGLEIFVGFIQALVFSMLTLIFIQVATTEAEH</sequence>
<keyword evidence="7 11" id="KW-1133">Transmembrane helix</keyword>
<evidence type="ECO:0000256" key="8">
    <source>
        <dbReference type="ARBA" id="ARBA00023065"/>
    </source>
</evidence>
<protein>
    <recommendedName>
        <fullName evidence="11 12">ATP synthase subunit a</fullName>
    </recommendedName>
    <alternativeName>
        <fullName evidence="11">ATP synthase F0 sector subunit a</fullName>
    </alternativeName>
    <alternativeName>
        <fullName evidence="11">F-ATPase subunit 6</fullName>
    </alternativeName>
</protein>
<keyword evidence="6 11" id="KW-0375">Hydrogen ion transport</keyword>
<evidence type="ECO:0000256" key="6">
    <source>
        <dbReference type="ARBA" id="ARBA00022781"/>
    </source>
</evidence>
<keyword evidence="4 11" id="KW-0138">CF(0)</keyword>
<accession>A0A845D9R1</accession>
<evidence type="ECO:0000256" key="1">
    <source>
        <dbReference type="ARBA" id="ARBA00004141"/>
    </source>
</evidence>
<dbReference type="PRINTS" id="PR00123">
    <property type="entry name" value="ATPASEA"/>
</dbReference>
<evidence type="ECO:0000256" key="2">
    <source>
        <dbReference type="ARBA" id="ARBA00006810"/>
    </source>
</evidence>
<reference evidence="13 14" key="1">
    <citation type="submission" date="2019-09" db="EMBL/GenBank/DDBJ databases">
        <title>Characterisation of the sponge microbiome using genome-centric metagenomics.</title>
        <authorList>
            <person name="Engelberts J.P."/>
            <person name="Robbins S.J."/>
            <person name="De Goeij J.M."/>
            <person name="Aranda M."/>
            <person name="Bell S.C."/>
            <person name="Webster N.S."/>
        </authorList>
    </citation>
    <scope>NUCLEOTIDE SEQUENCE [LARGE SCALE GENOMIC DNA]</scope>
    <source>
        <strain evidence="13">SB0662_bin_43</strain>
    </source>
</reference>
<proteinExistence type="inferred from homology"/>